<accession>A0A836CUS7</accession>
<dbReference type="AlphaFoldDB" id="A0A836CUS7"/>
<feature type="compositionally biased region" description="Basic residues" evidence="1">
    <location>
        <begin position="40"/>
        <end position="50"/>
    </location>
</feature>
<feature type="compositionally biased region" description="Low complexity" evidence="1">
    <location>
        <begin position="17"/>
        <end position="27"/>
    </location>
</feature>
<organism evidence="2 3">
    <name type="scientific">Ovis aries</name>
    <name type="common">Sheep</name>
    <dbReference type="NCBI Taxonomy" id="9940"/>
    <lineage>
        <taxon>Eukaryota</taxon>
        <taxon>Metazoa</taxon>
        <taxon>Chordata</taxon>
        <taxon>Craniata</taxon>
        <taxon>Vertebrata</taxon>
        <taxon>Euteleostomi</taxon>
        <taxon>Mammalia</taxon>
        <taxon>Eutheria</taxon>
        <taxon>Laurasiatheria</taxon>
        <taxon>Artiodactyla</taxon>
        <taxon>Ruminantia</taxon>
        <taxon>Pecora</taxon>
        <taxon>Bovidae</taxon>
        <taxon>Caprinae</taxon>
        <taxon>Ovis</taxon>
    </lineage>
</organism>
<proteinExistence type="predicted"/>
<dbReference type="Proteomes" id="UP000664991">
    <property type="component" value="Unassembled WGS sequence"/>
</dbReference>
<feature type="region of interest" description="Disordered" evidence="1">
    <location>
        <begin position="1"/>
        <end position="82"/>
    </location>
</feature>
<name>A0A836CUS7_SHEEP</name>
<reference evidence="2 3" key="1">
    <citation type="submission" date="2020-12" db="EMBL/GenBank/DDBJ databases">
        <title>De novo assembly of Tibetan sheep genome.</title>
        <authorList>
            <person name="Li X."/>
        </authorList>
    </citation>
    <scope>NUCLEOTIDE SEQUENCE [LARGE SCALE GENOMIC DNA]</scope>
    <source>
        <tissue evidence="2">Heart</tissue>
    </source>
</reference>
<sequence length="102" mass="11567">MPSPQRLMPSPHLRTEANSSPSNNASSLPRYRPTTLPWQRRCRRLHRNRNPRLDVTPSRRSAELRKPLPAPDPVLPQYPSRPVCPSEGSRLFGFASAYHGTS</sequence>
<dbReference type="EMBL" id="JAEMGP010000018">
    <property type="protein sequence ID" value="KAG5198339.1"/>
    <property type="molecule type" value="Genomic_DNA"/>
</dbReference>
<evidence type="ECO:0000256" key="1">
    <source>
        <dbReference type="SAM" id="MobiDB-lite"/>
    </source>
</evidence>
<evidence type="ECO:0000313" key="2">
    <source>
        <dbReference type="EMBL" id="KAG5198339.1"/>
    </source>
</evidence>
<gene>
    <name evidence="2" type="ORF">JEQ12_008029</name>
</gene>
<comment type="caution">
    <text evidence="2">The sequence shown here is derived from an EMBL/GenBank/DDBJ whole genome shotgun (WGS) entry which is preliminary data.</text>
</comment>
<protein>
    <submittedName>
        <fullName evidence="2">Uncharacterized protein</fullName>
    </submittedName>
</protein>
<evidence type="ECO:0000313" key="3">
    <source>
        <dbReference type="Proteomes" id="UP000664991"/>
    </source>
</evidence>